<feature type="transmembrane region" description="Helical" evidence="2">
    <location>
        <begin position="25"/>
        <end position="47"/>
    </location>
</feature>
<feature type="region of interest" description="Disordered" evidence="1">
    <location>
        <begin position="229"/>
        <end position="271"/>
    </location>
</feature>
<keyword evidence="4" id="KW-1185">Reference proteome</keyword>
<accession>A0A5S9ITU6</accession>
<evidence type="ECO:0000256" key="2">
    <source>
        <dbReference type="SAM" id="Phobius"/>
    </source>
</evidence>
<organism evidence="3 4">
    <name type="scientific">Uabimicrobium amorphum</name>
    <dbReference type="NCBI Taxonomy" id="2596890"/>
    <lineage>
        <taxon>Bacteria</taxon>
        <taxon>Pseudomonadati</taxon>
        <taxon>Planctomycetota</taxon>
        <taxon>Candidatus Uabimicrobiia</taxon>
        <taxon>Candidatus Uabimicrobiales</taxon>
        <taxon>Candidatus Uabimicrobiaceae</taxon>
        <taxon>Candidatus Uabimicrobium</taxon>
    </lineage>
</organism>
<proteinExistence type="predicted"/>
<feature type="compositionally biased region" description="Basic and acidic residues" evidence="1">
    <location>
        <begin position="229"/>
        <end position="247"/>
    </location>
</feature>
<feature type="compositionally biased region" description="Basic and acidic residues" evidence="1">
    <location>
        <begin position="257"/>
        <end position="266"/>
    </location>
</feature>
<gene>
    <name evidence="3" type="ORF">UABAM_05880</name>
</gene>
<feature type="compositionally biased region" description="Basic residues" evidence="1">
    <location>
        <begin position="1"/>
        <end position="22"/>
    </location>
</feature>
<dbReference type="RefSeq" id="WP_151971488.1">
    <property type="nucleotide sequence ID" value="NZ_AP019860.1"/>
</dbReference>
<feature type="region of interest" description="Disordered" evidence="1">
    <location>
        <begin position="55"/>
        <end position="84"/>
    </location>
</feature>
<feature type="compositionally biased region" description="Acidic residues" evidence="1">
    <location>
        <begin position="55"/>
        <end position="69"/>
    </location>
</feature>
<dbReference type="KEGG" id="uam:UABAM_05880"/>
<evidence type="ECO:0000313" key="4">
    <source>
        <dbReference type="Proteomes" id="UP000326354"/>
    </source>
</evidence>
<feature type="region of interest" description="Disordered" evidence="1">
    <location>
        <begin position="1"/>
        <end position="25"/>
    </location>
</feature>
<sequence length="437" mass="50589">MTSPKRRRSPRNTTRRKTRTRQKTSSNAMALNAVFAVFAVFLLFILISNNSSDDNDDFAQDDSVVEDEQVADRETKKPKAPTKTPEDIFWEKRRKVHQNKDVKGLIVLAQWCEKNNMSEKVNDLYREVLLIDPEHVAIREKMGYVKTSHGWLLREHLAKKGYVLYQDMWYTVAELKQKGLVQHGDNWFTSKEMRKKGYVLMDNEWVSRNVAMAKKEKPLVKEKPVVEEKPLAEEPVEEKPVVEEKRAVKQPAVAEKQPQKDTEEKKEKKKPQSLSVMYNLVKINTPKGLWSQSEEHILQRGDRRRSTGSISLKNEANDMHVTVDSMAFGKRLFHDVGGVRTTGDNIEMIMRGYTTILQQSGYRKVKFTPKGRRIGSQFGATIQFYGKASLDDTVLAMVFSFFKHRANTYCVMISVPKKNYSKSKRDIQLLLRNIQEQ</sequence>
<reference evidence="3 4" key="1">
    <citation type="submission" date="2019-08" db="EMBL/GenBank/DDBJ databases">
        <title>Complete genome sequence of Candidatus Uab amorphum.</title>
        <authorList>
            <person name="Shiratori T."/>
            <person name="Suzuki S."/>
            <person name="Kakizawa Y."/>
            <person name="Ishida K."/>
        </authorList>
    </citation>
    <scope>NUCLEOTIDE SEQUENCE [LARGE SCALE GENOMIC DNA]</scope>
    <source>
        <strain evidence="3 4">SRT547</strain>
    </source>
</reference>
<evidence type="ECO:0000256" key="1">
    <source>
        <dbReference type="SAM" id="MobiDB-lite"/>
    </source>
</evidence>
<dbReference type="OrthoDB" id="212249at2"/>
<dbReference type="Proteomes" id="UP000326354">
    <property type="component" value="Chromosome"/>
</dbReference>
<keyword evidence="2" id="KW-1133">Transmembrane helix</keyword>
<protein>
    <submittedName>
        <fullName evidence="3">Uncharacterized protein</fullName>
    </submittedName>
</protein>
<dbReference type="AlphaFoldDB" id="A0A5S9ITU6"/>
<evidence type="ECO:0000313" key="3">
    <source>
        <dbReference type="EMBL" id="BBM87471.1"/>
    </source>
</evidence>
<keyword evidence="2" id="KW-0812">Transmembrane</keyword>
<name>A0A5S9ITU6_UABAM</name>
<dbReference type="EMBL" id="AP019860">
    <property type="protein sequence ID" value="BBM87471.1"/>
    <property type="molecule type" value="Genomic_DNA"/>
</dbReference>
<keyword evidence="2" id="KW-0472">Membrane</keyword>